<sequence length="312" mass="32662">MWPSMHFAYIGLVSSLILSKAQADSGLFQALRDAGASQFAQAIQEDAEFLDLIAAGEVGTLYAPIDSPAAAKFLVREVPDDALITIQGSDAIQNLASLKTNKGTVIDTLANSTKPNGTDPVVVTNPSPPASERRDLEVRQDSGAQAPLVQISSGLGNIANIIKADIPFKKCGNSSGLIHIVDTYFTVPRTLSASAAALGLTTFNTLASSLNLDNASSITVFIPSNGAFAAANTSQPNVRSLVVRNFLGYLPVLEDGARLVTDSGSTLTVTRRGIDVFVNGAKITKPNVILENGVAHVLGEVSGEIRGTFWPA</sequence>
<feature type="chain" id="PRO_5042479272" description="FAS1 domain-containing protein" evidence="1">
    <location>
        <begin position="24"/>
        <end position="312"/>
    </location>
</feature>
<dbReference type="Proteomes" id="UP001275084">
    <property type="component" value="Unassembled WGS sequence"/>
</dbReference>
<dbReference type="GO" id="GO:0007155">
    <property type="term" value="P:cell adhesion"/>
    <property type="evidence" value="ECO:0007669"/>
    <property type="project" value="TreeGrafter"/>
</dbReference>
<dbReference type="AlphaFoldDB" id="A0AAJ0HC27"/>
<feature type="domain" description="FAS1" evidence="2">
    <location>
        <begin position="187"/>
        <end position="302"/>
    </location>
</feature>
<evidence type="ECO:0000259" key="2">
    <source>
        <dbReference type="PROSITE" id="PS50213"/>
    </source>
</evidence>
<proteinExistence type="predicted"/>
<dbReference type="PANTHER" id="PTHR10900">
    <property type="entry name" value="PERIOSTIN-RELATED"/>
    <property type="match status" value="1"/>
</dbReference>
<keyword evidence="1" id="KW-0732">Signal</keyword>
<feature type="signal peptide" evidence="1">
    <location>
        <begin position="1"/>
        <end position="23"/>
    </location>
</feature>
<name>A0AAJ0HC27_9PEZI</name>
<dbReference type="SUPFAM" id="SSF82153">
    <property type="entry name" value="FAS1 domain"/>
    <property type="match status" value="1"/>
</dbReference>
<dbReference type="GO" id="GO:0030198">
    <property type="term" value="P:extracellular matrix organization"/>
    <property type="evidence" value="ECO:0007669"/>
    <property type="project" value="TreeGrafter"/>
</dbReference>
<dbReference type="Gene3D" id="2.30.180.10">
    <property type="entry name" value="FAS1 domain"/>
    <property type="match status" value="2"/>
</dbReference>
<dbReference type="EMBL" id="JAUIQD010000006">
    <property type="protein sequence ID" value="KAK3346854.1"/>
    <property type="molecule type" value="Genomic_DNA"/>
</dbReference>
<dbReference type="InterPro" id="IPR000782">
    <property type="entry name" value="FAS1_domain"/>
</dbReference>
<protein>
    <recommendedName>
        <fullName evidence="2">FAS1 domain-containing protein</fullName>
    </recommendedName>
</protein>
<dbReference type="PANTHER" id="PTHR10900:SF77">
    <property type="entry name" value="FI19380P1"/>
    <property type="match status" value="1"/>
</dbReference>
<dbReference type="GO" id="GO:0050839">
    <property type="term" value="F:cell adhesion molecule binding"/>
    <property type="evidence" value="ECO:0007669"/>
    <property type="project" value="TreeGrafter"/>
</dbReference>
<keyword evidence="4" id="KW-1185">Reference proteome</keyword>
<reference evidence="3" key="1">
    <citation type="journal article" date="2023" name="Mol. Phylogenet. Evol.">
        <title>Genome-scale phylogeny and comparative genomics of the fungal order Sordariales.</title>
        <authorList>
            <person name="Hensen N."/>
            <person name="Bonometti L."/>
            <person name="Westerberg I."/>
            <person name="Brannstrom I.O."/>
            <person name="Guillou S."/>
            <person name="Cros-Aarteil S."/>
            <person name="Calhoun S."/>
            <person name="Haridas S."/>
            <person name="Kuo A."/>
            <person name="Mondo S."/>
            <person name="Pangilinan J."/>
            <person name="Riley R."/>
            <person name="LaButti K."/>
            <person name="Andreopoulos B."/>
            <person name="Lipzen A."/>
            <person name="Chen C."/>
            <person name="Yan M."/>
            <person name="Daum C."/>
            <person name="Ng V."/>
            <person name="Clum A."/>
            <person name="Steindorff A."/>
            <person name="Ohm R.A."/>
            <person name="Martin F."/>
            <person name="Silar P."/>
            <person name="Natvig D.O."/>
            <person name="Lalanne C."/>
            <person name="Gautier V."/>
            <person name="Ament-Velasquez S.L."/>
            <person name="Kruys A."/>
            <person name="Hutchinson M.I."/>
            <person name="Powell A.J."/>
            <person name="Barry K."/>
            <person name="Miller A.N."/>
            <person name="Grigoriev I.V."/>
            <person name="Debuchy R."/>
            <person name="Gladieux P."/>
            <person name="Hiltunen Thoren M."/>
            <person name="Johannesson H."/>
        </authorList>
    </citation>
    <scope>NUCLEOTIDE SEQUENCE</scope>
    <source>
        <strain evidence="3">CBS 955.72</strain>
    </source>
</reference>
<dbReference type="Pfam" id="PF02469">
    <property type="entry name" value="Fasciclin"/>
    <property type="match status" value="1"/>
</dbReference>
<evidence type="ECO:0000313" key="4">
    <source>
        <dbReference type="Proteomes" id="UP001275084"/>
    </source>
</evidence>
<dbReference type="SMART" id="SM00554">
    <property type="entry name" value="FAS1"/>
    <property type="match status" value="1"/>
</dbReference>
<evidence type="ECO:0000256" key="1">
    <source>
        <dbReference type="SAM" id="SignalP"/>
    </source>
</evidence>
<dbReference type="InterPro" id="IPR036378">
    <property type="entry name" value="FAS1_dom_sf"/>
</dbReference>
<dbReference type="PROSITE" id="PS50213">
    <property type="entry name" value="FAS1"/>
    <property type="match status" value="1"/>
</dbReference>
<gene>
    <name evidence="3" type="ORF">B0T25DRAFT_289534</name>
</gene>
<dbReference type="InterPro" id="IPR050904">
    <property type="entry name" value="Adhesion/Biosynth-related"/>
</dbReference>
<dbReference type="GO" id="GO:0031012">
    <property type="term" value="C:extracellular matrix"/>
    <property type="evidence" value="ECO:0007669"/>
    <property type="project" value="TreeGrafter"/>
</dbReference>
<evidence type="ECO:0000313" key="3">
    <source>
        <dbReference type="EMBL" id="KAK3346854.1"/>
    </source>
</evidence>
<organism evidence="3 4">
    <name type="scientific">Lasiosphaeria hispida</name>
    <dbReference type="NCBI Taxonomy" id="260671"/>
    <lineage>
        <taxon>Eukaryota</taxon>
        <taxon>Fungi</taxon>
        <taxon>Dikarya</taxon>
        <taxon>Ascomycota</taxon>
        <taxon>Pezizomycotina</taxon>
        <taxon>Sordariomycetes</taxon>
        <taxon>Sordariomycetidae</taxon>
        <taxon>Sordariales</taxon>
        <taxon>Lasiosphaeriaceae</taxon>
        <taxon>Lasiosphaeria</taxon>
    </lineage>
</organism>
<comment type="caution">
    <text evidence="3">The sequence shown here is derived from an EMBL/GenBank/DDBJ whole genome shotgun (WGS) entry which is preliminary data.</text>
</comment>
<accession>A0AAJ0HC27</accession>
<reference evidence="3" key="2">
    <citation type="submission" date="2023-06" db="EMBL/GenBank/DDBJ databases">
        <authorList>
            <consortium name="Lawrence Berkeley National Laboratory"/>
            <person name="Haridas S."/>
            <person name="Hensen N."/>
            <person name="Bonometti L."/>
            <person name="Westerberg I."/>
            <person name="Brannstrom I.O."/>
            <person name="Guillou S."/>
            <person name="Cros-Aarteil S."/>
            <person name="Calhoun S."/>
            <person name="Kuo A."/>
            <person name="Mondo S."/>
            <person name="Pangilinan J."/>
            <person name="Riley R."/>
            <person name="Labutti K."/>
            <person name="Andreopoulos B."/>
            <person name="Lipzen A."/>
            <person name="Chen C."/>
            <person name="Yanf M."/>
            <person name="Daum C."/>
            <person name="Ng V."/>
            <person name="Clum A."/>
            <person name="Steindorff A."/>
            <person name="Ohm R."/>
            <person name="Martin F."/>
            <person name="Silar P."/>
            <person name="Natvig D."/>
            <person name="Lalanne C."/>
            <person name="Gautier V."/>
            <person name="Ament-Velasquez S.L."/>
            <person name="Kruys A."/>
            <person name="Hutchinson M.I."/>
            <person name="Powell A.J."/>
            <person name="Barry K."/>
            <person name="Miller A.N."/>
            <person name="Grigoriev I.V."/>
            <person name="Debuchy R."/>
            <person name="Gladieux P."/>
            <person name="Thoren M.H."/>
            <person name="Johannesson H."/>
        </authorList>
    </citation>
    <scope>NUCLEOTIDE SEQUENCE</scope>
    <source>
        <strain evidence="3">CBS 955.72</strain>
    </source>
</reference>